<keyword evidence="2" id="KW-0067">ATP-binding</keyword>
<sequence length="467" mass="51868">MKANADLHLHSKYSMACSSKMELPTIASEAARKGMELIGTGDCTHPKWLEDIKKAAISDEEIRIGDIFFIPTTEIEDIDRVHHLLILPSISKAEELAERISSFGNLEADGRPTVKLDGCEIAEIAKDIGALIGPCHAFTPWTALYGYHDSLESCYGSMTGYISFVELGLSADSDYADRIEELHRLTFLTNSDAHSPSTNKLAREFTQFNLPDMTFDGIKKAILREQGYGATLNVGFFPEEGKYNRSACIKCFTQYTLTEAEAIKWRCSVCGGIIKKGVEDRINELADFEVPRHPAYRPPYLHLMPLAEIIQMALGHASVQTKGVKTAWETLVEHFGNEVEALIYAEPEALKIVDEKIVNAILAFRNGDVIIHPGGGGKYGWLELPEHLKADKAEPAGKAGEVKKRARKETKKEREKTENQFSFSDFEGKKEADTLKIDSGEAKKAESGNPEEESEEKTAAQKSLFDF</sequence>
<evidence type="ECO:0000313" key="2">
    <source>
        <dbReference type="EMBL" id="AKB41796.1"/>
    </source>
</evidence>
<keyword evidence="2" id="KW-0378">Hydrolase</keyword>
<name>A0A0E3LG28_METMZ</name>
<feature type="compositionally biased region" description="Basic and acidic residues" evidence="1">
    <location>
        <begin position="392"/>
        <end position="403"/>
    </location>
</feature>
<keyword evidence="2" id="KW-0347">Helicase</keyword>
<dbReference type="PATRIC" id="fig|1434117.4.peg.3564"/>
<dbReference type="EC" id="3.6.1.-" evidence="2"/>
<dbReference type="Proteomes" id="UP000033058">
    <property type="component" value="Chromosome"/>
</dbReference>
<dbReference type="PANTHER" id="PTHR40084">
    <property type="entry name" value="PHOSPHOHYDROLASE, PHP FAMILY"/>
    <property type="match status" value="1"/>
</dbReference>
<accession>A0A0E3LG28</accession>
<keyword evidence="2" id="KW-0547">Nucleotide-binding</keyword>
<organism evidence="2 3">
    <name type="scientific">Methanosarcina mazei WWM610</name>
    <dbReference type="NCBI Taxonomy" id="1434117"/>
    <lineage>
        <taxon>Archaea</taxon>
        <taxon>Methanobacteriati</taxon>
        <taxon>Methanobacteriota</taxon>
        <taxon>Stenosarchaea group</taxon>
        <taxon>Methanomicrobia</taxon>
        <taxon>Methanosarcinales</taxon>
        <taxon>Methanosarcinaceae</taxon>
        <taxon>Methanosarcina</taxon>
    </lineage>
</organism>
<dbReference type="GO" id="GO:0004386">
    <property type="term" value="F:helicase activity"/>
    <property type="evidence" value="ECO:0007669"/>
    <property type="project" value="UniProtKB-KW"/>
</dbReference>
<dbReference type="GO" id="GO:0016787">
    <property type="term" value="F:hydrolase activity"/>
    <property type="evidence" value="ECO:0007669"/>
    <property type="project" value="UniProtKB-KW"/>
</dbReference>
<gene>
    <name evidence="2" type="ORF">MSMAW_2805</name>
</gene>
<feature type="region of interest" description="Disordered" evidence="1">
    <location>
        <begin position="392"/>
        <end position="467"/>
    </location>
</feature>
<protein>
    <submittedName>
        <fullName evidence="2">DNA helicase II</fullName>
        <ecNumber evidence="2">3.6.1.-</ecNumber>
    </submittedName>
</protein>
<proteinExistence type="predicted"/>
<evidence type="ECO:0000313" key="3">
    <source>
        <dbReference type="Proteomes" id="UP000033058"/>
    </source>
</evidence>
<dbReference type="AlphaFoldDB" id="A0A0E3LG28"/>
<dbReference type="GeneID" id="24852586"/>
<feature type="compositionally biased region" description="Basic and acidic residues" evidence="1">
    <location>
        <begin position="426"/>
        <end position="446"/>
    </location>
</feature>
<dbReference type="PANTHER" id="PTHR40084:SF1">
    <property type="entry name" value="PHOSPHOTRANSFERASE"/>
    <property type="match status" value="1"/>
</dbReference>
<evidence type="ECO:0000256" key="1">
    <source>
        <dbReference type="SAM" id="MobiDB-lite"/>
    </source>
</evidence>
<dbReference type="HOGENOM" id="CLU_060249_0_0_2"/>
<dbReference type="Gene3D" id="3.20.20.140">
    <property type="entry name" value="Metal-dependent hydrolases"/>
    <property type="match status" value="1"/>
</dbReference>
<dbReference type="CDD" id="cd19067">
    <property type="entry name" value="PfuEndoQ-like"/>
    <property type="match status" value="1"/>
</dbReference>
<reference evidence="2 3" key="1">
    <citation type="submission" date="2014-07" db="EMBL/GenBank/DDBJ databases">
        <title>Methanogenic archaea and the global carbon cycle.</title>
        <authorList>
            <person name="Henriksen J.R."/>
            <person name="Luke J."/>
            <person name="Reinhart S."/>
            <person name="Benedict M.N."/>
            <person name="Youngblut N.D."/>
            <person name="Metcalf M.E."/>
            <person name="Whitaker R.J."/>
            <person name="Metcalf W.W."/>
        </authorList>
    </citation>
    <scope>NUCLEOTIDE SEQUENCE [LARGE SCALE GENOMIC DNA]</scope>
    <source>
        <strain evidence="2 3">WWM610</strain>
    </source>
</reference>
<dbReference type="InterPro" id="IPR016195">
    <property type="entry name" value="Pol/histidinol_Pase-like"/>
</dbReference>
<dbReference type="RefSeq" id="WP_015412099.1">
    <property type="nucleotide sequence ID" value="NZ_CP009509.1"/>
</dbReference>
<dbReference type="SUPFAM" id="SSF89550">
    <property type="entry name" value="PHP domain-like"/>
    <property type="match status" value="1"/>
</dbReference>
<dbReference type="EMBL" id="CP009509">
    <property type="protein sequence ID" value="AKB41796.1"/>
    <property type="molecule type" value="Genomic_DNA"/>
</dbReference>